<feature type="compositionally biased region" description="Polar residues" evidence="2">
    <location>
        <begin position="172"/>
        <end position="190"/>
    </location>
</feature>
<name>A0AAE0M530_9PEZI</name>
<protein>
    <recommendedName>
        <fullName evidence="3">C2H2-type domain-containing protein</fullName>
    </recommendedName>
</protein>
<reference evidence="4" key="2">
    <citation type="submission" date="2023-06" db="EMBL/GenBank/DDBJ databases">
        <authorList>
            <consortium name="Lawrence Berkeley National Laboratory"/>
            <person name="Haridas S."/>
            <person name="Hensen N."/>
            <person name="Bonometti L."/>
            <person name="Westerberg I."/>
            <person name="Brannstrom I.O."/>
            <person name="Guillou S."/>
            <person name="Cros-Aarteil S."/>
            <person name="Calhoun S."/>
            <person name="Kuo A."/>
            <person name="Mondo S."/>
            <person name="Pangilinan J."/>
            <person name="Riley R."/>
            <person name="Labutti K."/>
            <person name="Andreopoulos B."/>
            <person name="Lipzen A."/>
            <person name="Chen C."/>
            <person name="Yanf M."/>
            <person name="Daum C."/>
            <person name="Ng V."/>
            <person name="Clum A."/>
            <person name="Steindorff A."/>
            <person name="Ohm R."/>
            <person name="Martin F."/>
            <person name="Silar P."/>
            <person name="Natvig D."/>
            <person name="Lalanne C."/>
            <person name="Gautier V."/>
            <person name="Ament-Velasquez S.L."/>
            <person name="Kruys A."/>
            <person name="Hutchinson M.I."/>
            <person name="Powell A.J."/>
            <person name="Barry K."/>
            <person name="Miller A.N."/>
            <person name="Grigoriev I.V."/>
            <person name="Debuchy R."/>
            <person name="Gladieux P."/>
            <person name="Thoren M.H."/>
            <person name="Johannesson H."/>
        </authorList>
    </citation>
    <scope>NUCLEOTIDE SEQUENCE</scope>
    <source>
        <strain evidence="4">CBS 118394</strain>
    </source>
</reference>
<feature type="domain" description="C2H2-type" evidence="3">
    <location>
        <begin position="204"/>
        <end position="227"/>
    </location>
</feature>
<feature type="region of interest" description="Disordered" evidence="2">
    <location>
        <begin position="254"/>
        <end position="277"/>
    </location>
</feature>
<evidence type="ECO:0000259" key="3">
    <source>
        <dbReference type="PROSITE" id="PS50157"/>
    </source>
</evidence>
<evidence type="ECO:0000256" key="1">
    <source>
        <dbReference type="PROSITE-ProRule" id="PRU00042"/>
    </source>
</evidence>
<evidence type="ECO:0000313" key="4">
    <source>
        <dbReference type="EMBL" id="KAK3318184.1"/>
    </source>
</evidence>
<gene>
    <name evidence="4" type="ORF">B0H66DRAFT_227156</name>
</gene>
<evidence type="ECO:0000313" key="5">
    <source>
        <dbReference type="Proteomes" id="UP001283341"/>
    </source>
</evidence>
<evidence type="ECO:0000256" key="2">
    <source>
        <dbReference type="SAM" id="MobiDB-lite"/>
    </source>
</evidence>
<dbReference type="Proteomes" id="UP001283341">
    <property type="component" value="Unassembled WGS sequence"/>
</dbReference>
<keyword evidence="1" id="KW-0862">Zinc</keyword>
<keyword evidence="1" id="KW-0479">Metal-binding</keyword>
<dbReference type="PROSITE" id="PS00028">
    <property type="entry name" value="ZINC_FINGER_C2H2_1"/>
    <property type="match status" value="1"/>
</dbReference>
<dbReference type="Pfam" id="PF00096">
    <property type="entry name" value="zf-C2H2"/>
    <property type="match status" value="1"/>
</dbReference>
<dbReference type="AlphaFoldDB" id="A0AAE0M530"/>
<dbReference type="InterPro" id="IPR013087">
    <property type="entry name" value="Znf_C2H2_type"/>
</dbReference>
<dbReference type="SMART" id="SM00355">
    <property type="entry name" value="ZnF_C2H2"/>
    <property type="match status" value="2"/>
</dbReference>
<comment type="caution">
    <text evidence="4">The sequence shown here is derived from an EMBL/GenBank/DDBJ whole genome shotgun (WGS) entry which is preliminary data.</text>
</comment>
<dbReference type="Gene3D" id="3.30.160.60">
    <property type="entry name" value="Classic Zinc Finger"/>
    <property type="match status" value="1"/>
</dbReference>
<keyword evidence="1" id="KW-0863">Zinc-finger</keyword>
<accession>A0AAE0M530</accession>
<organism evidence="4 5">
    <name type="scientific">Apodospora peruviana</name>
    <dbReference type="NCBI Taxonomy" id="516989"/>
    <lineage>
        <taxon>Eukaryota</taxon>
        <taxon>Fungi</taxon>
        <taxon>Dikarya</taxon>
        <taxon>Ascomycota</taxon>
        <taxon>Pezizomycotina</taxon>
        <taxon>Sordariomycetes</taxon>
        <taxon>Sordariomycetidae</taxon>
        <taxon>Sordariales</taxon>
        <taxon>Lasiosphaeriaceae</taxon>
        <taxon>Apodospora</taxon>
    </lineage>
</organism>
<dbReference type="EMBL" id="JAUEDM010000004">
    <property type="protein sequence ID" value="KAK3318184.1"/>
    <property type="molecule type" value="Genomic_DNA"/>
</dbReference>
<keyword evidence="5" id="KW-1185">Reference proteome</keyword>
<feature type="region of interest" description="Disordered" evidence="2">
    <location>
        <begin position="172"/>
        <end position="191"/>
    </location>
</feature>
<dbReference type="GO" id="GO:0008270">
    <property type="term" value="F:zinc ion binding"/>
    <property type="evidence" value="ECO:0007669"/>
    <property type="project" value="UniProtKB-KW"/>
</dbReference>
<dbReference type="PROSITE" id="PS50157">
    <property type="entry name" value="ZINC_FINGER_C2H2_2"/>
    <property type="match status" value="1"/>
</dbReference>
<proteinExistence type="predicted"/>
<sequence>MDRAPGDEFTFDWLNSMDGINFELDPTWNGVDDLLAANPKDFAGGTLDSFPPPPEAGLFCPTTYGETALFSNTSSFLDWNSGLSYGLGLGGELFNESISQTAVATSNSTMQSVTNYHFTPSPTDSGDIYFPTTPAMNLRAPQAQPGAWEFPTGSTQEASITVVPPLTAIRDQPQTNSHQRTPRRQQTSCPVLSAREQRKIERPEKCPVCNKGFQYSADMKKHLKSKHPDFAEGQGISTARSRCQWCPSKTFARPDHLLRHRQRKHGLEKKTRTRRTK</sequence>
<feature type="compositionally biased region" description="Basic residues" evidence="2">
    <location>
        <begin position="258"/>
        <end position="277"/>
    </location>
</feature>
<reference evidence="4" key="1">
    <citation type="journal article" date="2023" name="Mol. Phylogenet. Evol.">
        <title>Genome-scale phylogeny and comparative genomics of the fungal order Sordariales.</title>
        <authorList>
            <person name="Hensen N."/>
            <person name="Bonometti L."/>
            <person name="Westerberg I."/>
            <person name="Brannstrom I.O."/>
            <person name="Guillou S."/>
            <person name="Cros-Aarteil S."/>
            <person name="Calhoun S."/>
            <person name="Haridas S."/>
            <person name="Kuo A."/>
            <person name="Mondo S."/>
            <person name="Pangilinan J."/>
            <person name="Riley R."/>
            <person name="LaButti K."/>
            <person name="Andreopoulos B."/>
            <person name="Lipzen A."/>
            <person name="Chen C."/>
            <person name="Yan M."/>
            <person name="Daum C."/>
            <person name="Ng V."/>
            <person name="Clum A."/>
            <person name="Steindorff A."/>
            <person name="Ohm R.A."/>
            <person name="Martin F."/>
            <person name="Silar P."/>
            <person name="Natvig D.O."/>
            <person name="Lalanne C."/>
            <person name="Gautier V."/>
            <person name="Ament-Velasquez S.L."/>
            <person name="Kruys A."/>
            <person name="Hutchinson M.I."/>
            <person name="Powell A.J."/>
            <person name="Barry K."/>
            <person name="Miller A.N."/>
            <person name="Grigoriev I.V."/>
            <person name="Debuchy R."/>
            <person name="Gladieux P."/>
            <person name="Hiltunen Thoren M."/>
            <person name="Johannesson H."/>
        </authorList>
    </citation>
    <scope>NUCLEOTIDE SEQUENCE</scope>
    <source>
        <strain evidence="4">CBS 118394</strain>
    </source>
</reference>